<keyword evidence="8" id="KW-1185">Reference proteome</keyword>
<accession>A0ABQ2LRS9</accession>
<evidence type="ECO:0000256" key="4">
    <source>
        <dbReference type="RuleBase" id="RU003719"/>
    </source>
</evidence>
<reference evidence="8" key="1">
    <citation type="journal article" date="2019" name="Int. J. Syst. Evol. Microbiol.">
        <title>The Global Catalogue of Microorganisms (GCM) 10K type strain sequencing project: providing services to taxonomists for standard genome sequencing and annotation.</title>
        <authorList>
            <consortium name="The Broad Institute Genomics Platform"/>
            <consortium name="The Broad Institute Genome Sequencing Center for Infectious Disease"/>
            <person name="Wu L."/>
            <person name="Ma J."/>
        </authorList>
    </citation>
    <scope>NUCLEOTIDE SEQUENCE [LARGE SCALE GENOMIC DNA]</scope>
    <source>
        <strain evidence="8">CGMCC 1.7064</strain>
    </source>
</reference>
<dbReference type="InterPro" id="IPR006139">
    <property type="entry name" value="D-isomer_2_OHA_DH_cat_dom"/>
</dbReference>
<dbReference type="InterPro" id="IPR006140">
    <property type="entry name" value="D-isomer_DH_NAD-bd"/>
</dbReference>
<dbReference type="EMBL" id="BMLQ01000002">
    <property type="protein sequence ID" value="GGO42394.1"/>
    <property type="molecule type" value="Genomic_DNA"/>
</dbReference>
<feature type="domain" description="D-isomer specific 2-hydroxyacid dehydrogenase NAD-binding" evidence="6">
    <location>
        <begin position="108"/>
        <end position="286"/>
    </location>
</feature>
<organism evidence="7 8">
    <name type="scientific">Citricoccus zhacaiensis</name>
    <dbReference type="NCBI Taxonomy" id="489142"/>
    <lineage>
        <taxon>Bacteria</taxon>
        <taxon>Bacillati</taxon>
        <taxon>Actinomycetota</taxon>
        <taxon>Actinomycetes</taxon>
        <taxon>Micrococcales</taxon>
        <taxon>Micrococcaceae</taxon>
        <taxon>Citricoccus</taxon>
    </lineage>
</organism>
<protein>
    <submittedName>
        <fullName evidence="7">2-hydroxyacid dehydrogenase</fullName>
    </submittedName>
</protein>
<evidence type="ECO:0000256" key="3">
    <source>
        <dbReference type="ARBA" id="ARBA00023027"/>
    </source>
</evidence>
<name>A0ABQ2LRS9_9MICC</name>
<evidence type="ECO:0000259" key="6">
    <source>
        <dbReference type="Pfam" id="PF02826"/>
    </source>
</evidence>
<evidence type="ECO:0000256" key="2">
    <source>
        <dbReference type="ARBA" id="ARBA00023002"/>
    </source>
</evidence>
<dbReference type="PROSITE" id="PS00671">
    <property type="entry name" value="D_2_HYDROXYACID_DH_3"/>
    <property type="match status" value="1"/>
</dbReference>
<comment type="caution">
    <text evidence="7">The sequence shown here is derived from an EMBL/GenBank/DDBJ whole genome shotgun (WGS) entry which is preliminary data.</text>
</comment>
<gene>
    <name evidence="7" type="ORF">GCM10010977_08110</name>
</gene>
<dbReference type="Pfam" id="PF02826">
    <property type="entry name" value="2-Hacid_dh_C"/>
    <property type="match status" value="1"/>
</dbReference>
<dbReference type="InterPro" id="IPR050223">
    <property type="entry name" value="D-isomer_2-hydroxyacid_DH"/>
</dbReference>
<dbReference type="PANTHER" id="PTHR10996">
    <property type="entry name" value="2-HYDROXYACID DEHYDROGENASE-RELATED"/>
    <property type="match status" value="1"/>
</dbReference>
<feature type="domain" description="D-isomer specific 2-hydroxyacid dehydrogenase catalytic" evidence="5">
    <location>
        <begin position="5"/>
        <end position="317"/>
    </location>
</feature>
<comment type="similarity">
    <text evidence="1 4">Belongs to the D-isomer specific 2-hydroxyacid dehydrogenase family.</text>
</comment>
<evidence type="ECO:0000313" key="8">
    <source>
        <dbReference type="Proteomes" id="UP000642509"/>
    </source>
</evidence>
<dbReference type="SUPFAM" id="SSF52283">
    <property type="entry name" value="Formate/glycerate dehydrogenase catalytic domain-like"/>
    <property type="match status" value="1"/>
</dbReference>
<dbReference type="RefSeq" id="WP_188804472.1">
    <property type="nucleotide sequence ID" value="NZ_BAAAOU010000001.1"/>
</dbReference>
<dbReference type="InterPro" id="IPR029752">
    <property type="entry name" value="D-isomer_DH_CS1"/>
</dbReference>
<dbReference type="Gene3D" id="3.40.50.720">
    <property type="entry name" value="NAD(P)-binding Rossmann-like Domain"/>
    <property type="match status" value="2"/>
</dbReference>
<dbReference type="InterPro" id="IPR036291">
    <property type="entry name" value="NAD(P)-bd_dom_sf"/>
</dbReference>
<dbReference type="Proteomes" id="UP000642509">
    <property type="component" value="Unassembled WGS sequence"/>
</dbReference>
<dbReference type="SUPFAM" id="SSF51735">
    <property type="entry name" value="NAD(P)-binding Rossmann-fold domains"/>
    <property type="match status" value="1"/>
</dbReference>
<dbReference type="PROSITE" id="PS00065">
    <property type="entry name" value="D_2_HYDROXYACID_DH_1"/>
    <property type="match status" value="1"/>
</dbReference>
<proteinExistence type="inferred from homology"/>
<dbReference type="PANTHER" id="PTHR10996:SF178">
    <property type="entry name" value="2-HYDROXYACID DEHYDROGENASE YGL185C-RELATED"/>
    <property type="match status" value="1"/>
</dbReference>
<keyword evidence="2 4" id="KW-0560">Oxidoreductase</keyword>
<dbReference type="Pfam" id="PF00389">
    <property type="entry name" value="2-Hacid_dh"/>
    <property type="match status" value="1"/>
</dbReference>
<dbReference type="InterPro" id="IPR029753">
    <property type="entry name" value="D-isomer_DH_CS"/>
</dbReference>
<evidence type="ECO:0000256" key="1">
    <source>
        <dbReference type="ARBA" id="ARBA00005854"/>
    </source>
</evidence>
<evidence type="ECO:0000259" key="5">
    <source>
        <dbReference type="Pfam" id="PF00389"/>
    </source>
</evidence>
<sequence length="336" mass="36621">MTYKVLFINPLRDYIDRLVAAAPEGFRVTVMPPGTDVEDLCREAADADFLISGVEVPEAVFRAASKAKFIQYMSSGYGQLSLGVLDDLGIPVAQMKTHSISVAEHAVTLVLTLLRRIPASMQLMRDGKWREDLDETSYSELYGKTVGIVGLGNIGRWVGKVVHHGFGAEVIFYDNAEIPLTVSELVPARPVSLDELMRTSDIVCVSVPLNAGSERLIGEDELALMKKTGVLVNVGRGEVVDERALIESLREGRIAGAGLDVYNREPLDAASELLEMEQVVCTPHMAGVGWENVQRRIATVWQNIEAVLRGDVPTGVVTQVKRPANLEPAASEDVLL</sequence>
<keyword evidence="3" id="KW-0520">NAD</keyword>
<evidence type="ECO:0000313" key="7">
    <source>
        <dbReference type="EMBL" id="GGO42394.1"/>
    </source>
</evidence>